<keyword evidence="2" id="KW-1185">Reference proteome</keyword>
<evidence type="ECO:0000313" key="1">
    <source>
        <dbReference type="EnsemblMetazoa" id="XP_019852823.1"/>
    </source>
</evidence>
<dbReference type="SUPFAM" id="SSF50965">
    <property type="entry name" value="Galactose oxidase, central domain"/>
    <property type="match status" value="1"/>
</dbReference>
<organism evidence="1 2">
    <name type="scientific">Amphimedon queenslandica</name>
    <name type="common">Sponge</name>
    <dbReference type="NCBI Taxonomy" id="400682"/>
    <lineage>
        <taxon>Eukaryota</taxon>
        <taxon>Metazoa</taxon>
        <taxon>Porifera</taxon>
        <taxon>Demospongiae</taxon>
        <taxon>Heteroscleromorpha</taxon>
        <taxon>Haplosclerida</taxon>
        <taxon>Niphatidae</taxon>
        <taxon>Amphimedon</taxon>
    </lineage>
</organism>
<dbReference type="InterPro" id="IPR011043">
    <property type="entry name" value="Gal_Oxase/kelch_b-propeller"/>
</dbReference>
<dbReference type="InterPro" id="IPR015915">
    <property type="entry name" value="Kelch-typ_b-propeller"/>
</dbReference>
<dbReference type="Gene3D" id="2.120.10.80">
    <property type="entry name" value="Kelch-type beta propeller"/>
    <property type="match status" value="1"/>
</dbReference>
<protein>
    <submittedName>
        <fullName evidence="1">Uncharacterized protein</fullName>
    </submittedName>
</protein>
<reference evidence="2" key="1">
    <citation type="journal article" date="2010" name="Nature">
        <title>The Amphimedon queenslandica genome and the evolution of animal complexity.</title>
        <authorList>
            <person name="Srivastava M."/>
            <person name="Simakov O."/>
            <person name="Chapman J."/>
            <person name="Fahey B."/>
            <person name="Gauthier M.E."/>
            <person name="Mitros T."/>
            <person name="Richards G.S."/>
            <person name="Conaco C."/>
            <person name="Dacre M."/>
            <person name="Hellsten U."/>
            <person name="Larroux C."/>
            <person name="Putnam N.H."/>
            <person name="Stanke M."/>
            <person name="Adamska M."/>
            <person name="Darling A."/>
            <person name="Degnan S.M."/>
            <person name="Oakley T.H."/>
            <person name="Plachetzki D.C."/>
            <person name="Zhai Y."/>
            <person name="Adamski M."/>
            <person name="Calcino A."/>
            <person name="Cummins S.F."/>
            <person name="Goodstein D.M."/>
            <person name="Harris C."/>
            <person name="Jackson D.J."/>
            <person name="Leys S.P."/>
            <person name="Shu S."/>
            <person name="Woodcroft B.J."/>
            <person name="Vervoort M."/>
            <person name="Kosik K.S."/>
            <person name="Manning G."/>
            <person name="Degnan B.M."/>
            <person name="Rokhsar D.S."/>
        </authorList>
    </citation>
    <scope>NUCLEOTIDE SEQUENCE [LARGE SCALE GENOMIC DNA]</scope>
</reference>
<accession>A0AAN0J802</accession>
<evidence type="ECO:0000313" key="2">
    <source>
        <dbReference type="Proteomes" id="UP000007879"/>
    </source>
</evidence>
<dbReference type="RefSeq" id="XP_019852823.1">
    <property type="nucleotide sequence ID" value="XM_019997264.1"/>
</dbReference>
<proteinExistence type="predicted"/>
<dbReference type="GeneID" id="109582519"/>
<dbReference type="Proteomes" id="UP000007879">
    <property type="component" value="Unassembled WGS sequence"/>
</dbReference>
<reference evidence="1" key="2">
    <citation type="submission" date="2024-06" db="UniProtKB">
        <authorList>
            <consortium name="EnsemblMetazoa"/>
        </authorList>
    </citation>
    <scope>IDENTIFICATION</scope>
</reference>
<dbReference type="AlphaFoldDB" id="A0AAN0J802"/>
<dbReference type="EnsemblMetazoa" id="XM_019997264.1">
    <property type="protein sequence ID" value="XP_019852823.1"/>
    <property type="gene ID" value="LOC109582519"/>
</dbReference>
<dbReference type="KEGG" id="aqu:109582519"/>
<sequence>QWISPIVTGDGPPPIHSFTLTPVTNNTAVMFGGDTDNGWSSKLHIISFSMTSVDVLEVPNPGGLVQWPKGGAAHSSVLITTDSVPHLLVVGGSPAYDVWLLDINKKVWKELVSIIS</sequence>
<name>A0AAN0J802_AMPQE</name>